<dbReference type="InterPro" id="IPR014544">
    <property type="entry name" value="UCP028408"/>
</dbReference>
<dbReference type="InterPro" id="IPR024534">
    <property type="entry name" value="JetD_C"/>
</dbReference>
<evidence type="ECO:0000313" key="4">
    <source>
        <dbReference type="Proteomes" id="UP000275663"/>
    </source>
</evidence>
<evidence type="ECO:0000259" key="1">
    <source>
        <dbReference type="Pfam" id="PF09983"/>
    </source>
</evidence>
<sequence>MNWSTEKSLKDQILRLWEQGALLRATLRLRGNNDAGLGSQMDLVFPYRLAFKAPSSSELSDHFEEVRSWIAKLSAIKGLRIEWRELNHRILGKQTIPQAIWLDTLKDALTLIAKQKEASWFDEMASDTGNRHPELLAWLDRRPLLALSLYQEWPRLLDIVSWIKLHPQPGIYLRQIDIAGVHSKFIESQRRVLSELFDLVLPEYAIEQEYSGIKQFSARYGFLDKPQHIRFRSLDSALNLIASTPLADLSIDSHNFAKLNLRPTRVFITENETNFLAFPQFANSLLIFGAGYGWDALAHADWLQHCEIYYWGDIDTHGFAILNQLRHRFAHVRSFLMDERTLLAHQNLWGREEQPVSHALPLLSQEEAQLFKRLQEHSLQDHLRLEQEHIRFSALQAALAKIQLVPPANKH</sequence>
<dbReference type="KEGG" id="upv:EJN92_01570"/>
<dbReference type="Pfam" id="PF09983">
    <property type="entry name" value="JetD_C"/>
    <property type="match status" value="1"/>
</dbReference>
<evidence type="ECO:0000313" key="3">
    <source>
        <dbReference type="EMBL" id="AZP10828.1"/>
    </source>
</evidence>
<dbReference type="AlphaFoldDB" id="A0A3Q9BN82"/>
<dbReference type="Proteomes" id="UP000275663">
    <property type="component" value="Chromosome"/>
</dbReference>
<name>A0A3Q9BN82_9BURK</name>
<evidence type="ECO:0000259" key="2">
    <source>
        <dbReference type="Pfam" id="PF11795"/>
    </source>
</evidence>
<accession>A0A3Q9BN82</accession>
<reference evidence="3 4" key="1">
    <citation type="journal article" date="2011" name="Int. J. Syst. Evol. Microbiol.">
        <title>Description of Undibacterium oligocarboniphilum sp. nov., isolated from purified water, and Undibacterium pigrum strain CCUG 49012 as the type strain of Undibacterium parvum sp. nov., and emended descriptions of the genus Undibacterium and the species Undibacterium pigrum.</title>
        <authorList>
            <person name="Eder W."/>
            <person name="Wanner G."/>
            <person name="Ludwig W."/>
            <person name="Busse H.J."/>
            <person name="Ziemke-Kageler F."/>
            <person name="Lang E."/>
        </authorList>
    </citation>
    <scope>NUCLEOTIDE SEQUENCE [LARGE SCALE GENOMIC DNA]</scope>
    <source>
        <strain evidence="3 4">DSM 23061</strain>
    </source>
</reference>
<protein>
    <recommendedName>
        <fullName evidence="5">DUF3322 and DUF2220 domain-containing protein</fullName>
    </recommendedName>
</protein>
<dbReference type="OrthoDB" id="322908at2"/>
<dbReference type="PIRSF" id="PIRSF028408">
    <property type="entry name" value="UCP028408"/>
    <property type="match status" value="1"/>
</dbReference>
<gene>
    <name evidence="3" type="ORF">EJN92_01570</name>
</gene>
<keyword evidence="4" id="KW-1185">Reference proteome</keyword>
<dbReference type="Pfam" id="PF11795">
    <property type="entry name" value="DUF3322"/>
    <property type="match status" value="1"/>
</dbReference>
<dbReference type="InterPro" id="IPR024537">
    <property type="entry name" value="DUF3322"/>
</dbReference>
<feature type="domain" description="DUF3322" evidence="2">
    <location>
        <begin position="8"/>
        <end position="198"/>
    </location>
</feature>
<proteinExistence type="predicted"/>
<organism evidence="3 4">
    <name type="scientific">Undibacterium parvum</name>
    <dbReference type="NCBI Taxonomy" id="401471"/>
    <lineage>
        <taxon>Bacteria</taxon>
        <taxon>Pseudomonadati</taxon>
        <taxon>Pseudomonadota</taxon>
        <taxon>Betaproteobacteria</taxon>
        <taxon>Burkholderiales</taxon>
        <taxon>Oxalobacteraceae</taxon>
        <taxon>Undibacterium</taxon>
    </lineage>
</organism>
<feature type="domain" description="Wadjet protein JetD C-terminal" evidence="1">
    <location>
        <begin position="221"/>
        <end position="398"/>
    </location>
</feature>
<dbReference type="RefSeq" id="WP_126126227.1">
    <property type="nucleotide sequence ID" value="NZ_CP034464.1"/>
</dbReference>
<evidence type="ECO:0008006" key="5">
    <source>
        <dbReference type="Google" id="ProtNLM"/>
    </source>
</evidence>
<dbReference type="EMBL" id="CP034464">
    <property type="protein sequence ID" value="AZP10828.1"/>
    <property type="molecule type" value="Genomic_DNA"/>
</dbReference>